<protein>
    <submittedName>
        <fullName evidence="1">Uncharacterized protein</fullName>
    </submittedName>
</protein>
<gene>
    <name evidence="1" type="ORF">INT46_011618</name>
</gene>
<sequence>MSFIIAPGEKDQNYYDEETEFNSMGLPSNDDSSRAGKRRVSTVHIESNGILQNAQAKFAYDKLVSACADFLGTTTVVDSNVIHFAESILAVVGSPMTLDSAEVKRRLEQVLPVSHDFRYHRGMTISDKDCTVLCSLADRVINLPVGQESNLNIVDNDDNIQQKQQQYQQQQQNRFENGDVHYIRHDMTKFEEPLPKQLPSFVEANSEIGETDNVEYDLDVTPYDSEIDDDPPIRMSVA</sequence>
<comment type="caution">
    <text evidence="1">The sequence shown here is derived from an EMBL/GenBank/DDBJ whole genome shotgun (WGS) entry which is preliminary data.</text>
</comment>
<dbReference type="EMBL" id="JAEPRC010000214">
    <property type="protein sequence ID" value="KAG2203853.1"/>
    <property type="molecule type" value="Genomic_DNA"/>
</dbReference>
<dbReference type="AlphaFoldDB" id="A0A8H7R422"/>
<evidence type="ECO:0000313" key="1">
    <source>
        <dbReference type="EMBL" id="KAG2203853.1"/>
    </source>
</evidence>
<reference evidence="1" key="1">
    <citation type="submission" date="2020-12" db="EMBL/GenBank/DDBJ databases">
        <title>Metabolic potential, ecology and presence of endohyphal bacteria is reflected in genomic diversity of Mucoromycotina.</title>
        <authorList>
            <person name="Muszewska A."/>
            <person name="Okrasinska A."/>
            <person name="Steczkiewicz K."/>
            <person name="Drgas O."/>
            <person name="Orlowska M."/>
            <person name="Perlinska-Lenart U."/>
            <person name="Aleksandrzak-Piekarczyk T."/>
            <person name="Szatraj K."/>
            <person name="Zielenkiewicz U."/>
            <person name="Pilsyk S."/>
            <person name="Malc E."/>
            <person name="Mieczkowski P."/>
            <person name="Kruszewska J.S."/>
            <person name="Biernat P."/>
            <person name="Pawlowska J."/>
        </authorList>
    </citation>
    <scope>NUCLEOTIDE SEQUENCE</scope>
    <source>
        <strain evidence="1">CBS 226.32</strain>
    </source>
</reference>
<dbReference type="OrthoDB" id="2220585at2759"/>
<organism evidence="1 2">
    <name type="scientific">Mucor plumbeus</name>
    <dbReference type="NCBI Taxonomy" id="97098"/>
    <lineage>
        <taxon>Eukaryota</taxon>
        <taxon>Fungi</taxon>
        <taxon>Fungi incertae sedis</taxon>
        <taxon>Mucoromycota</taxon>
        <taxon>Mucoromycotina</taxon>
        <taxon>Mucoromycetes</taxon>
        <taxon>Mucorales</taxon>
        <taxon>Mucorineae</taxon>
        <taxon>Mucoraceae</taxon>
        <taxon>Mucor</taxon>
    </lineage>
</organism>
<name>A0A8H7R422_9FUNG</name>
<proteinExistence type="predicted"/>
<keyword evidence="2" id="KW-1185">Reference proteome</keyword>
<dbReference type="Proteomes" id="UP000650833">
    <property type="component" value="Unassembled WGS sequence"/>
</dbReference>
<evidence type="ECO:0000313" key="2">
    <source>
        <dbReference type="Proteomes" id="UP000650833"/>
    </source>
</evidence>
<accession>A0A8H7R422</accession>